<reference evidence="6" key="1">
    <citation type="journal article" date="2020" name="mSystems">
        <title>Genome- and Community-Level Interaction Insights into Carbon Utilization and Element Cycling Functions of Hydrothermarchaeota in Hydrothermal Sediment.</title>
        <authorList>
            <person name="Zhou Z."/>
            <person name="Liu Y."/>
            <person name="Xu W."/>
            <person name="Pan J."/>
            <person name="Luo Z.H."/>
            <person name="Li M."/>
        </authorList>
    </citation>
    <scope>NUCLEOTIDE SEQUENCE [LARGE SCALE GENOMIC DNA]</scope>
    <source>
        <strain evidence="6">SpSt-468</strain>
    </source>
</reference>
<evidence type="ECO:0000256" key="4">
    <source>
        <dbReference type="PIRSR" id="PIRSR001553-1"/>
    </source>
</evidence>
<evidence type="ECO:0000259" key="5">
    <source>
        <dbReference type="SMART" id="SM00881"/>
    </source>
</evidence>
<evidence type="ECO:0000313" key="6">
    <source>
        <dbReference type="EMBL" id="HFK20907.1"/>
    </source>
</evidence>
<dbReference type="PIRSF" id="PIRSF001553">
    <property type="entry name" value="SucCS_alpha"/>
    <property type="match status" value="1"/>
</dbReference>
<keyword evidence="3" id="KW-0547">Nucleotide-binding</keyword>
<dbReference type="SUPFAM" id="SSF52210">
    <property type="entry name" value="Succinyl-CoA synthetase domains"/>
    <property type="match status" value="1"/>
</dbReference>
<dbReference type="FunFam" id="3.40.50.720:FF:000277">
    <property type="entry name" value="Succinate--CoA ligase [ADP-forming] subunit alpha"/>
    <property type="match status" value="1"/>
</dbReference>
<dbReference type="InterPro" id="IPR005811">
    <property type="entry name" value="SUCC_ACL_C"/>
</dbReference>
<dbReference type="SMART" id="SM00881">
    <property type="entry name" value="CoA_binding"/>
    <property type="match status" value="1"/>
</dbReference>
<dbReference type="Gene3D" id="3.40.50.261">
    <property type="entry name" value="Succinyl-CoA synthetase domains"/>
    <property type="match status" value="1"/>
</dbReference>
<evidence type="ECO:0000256" key="1">
    <source>
        <dbReference type="ARBA" id="ARBA00022532"/>
    </source>
</evidence>
<feature type="domain" description="CoA-binding" evidence="5">
    <location>
        <begin position="1"/>
        <end position="98"/>
    </location>
</feature>
<dbReference type="GO" id="GO:0000166">
    <property type="term" value="F:nucleotide binding"/>
    <property type="evidence" value="ECO:0007669"/>
    <property type="project" value="UniProtKB-KW"/>
</dbReference>
<dbReference type="PANTHER" id="PTHR11117:SF2">
    <property type="entry name" value="SUCCINATE--COA LIGASE [ADP_GDP-FORMING] SUBUNIT ALPHA, MITOCHONDRIAL"/>
    <property type="match status" value="1"/>
</dbReference>
<comment type="caution">
    <text evidence="6">The sequence shown here is derived from an EMBL/GenBank/DDBJ whole genome shotgun (WGS) entry which is preliminary data.</text>
</comment>
<organism evidence="6">
    <name type="scientific">Candidatus Methanomethylicus mesodigestus</name>
    <dbReference type="NCBI Taxonomy" id="1867258"/>
    <lineage>
        <taxon>Archaea</taxon>
        <taxon>Thermoproteota</taxon>
        <taxon>Methanosuratincolia</taxon>
        <taxon>Candidatus Methanomethylicales</taxon>
        <taxon>Candidatus Methanomethylicaceae</taxon>
        <taxon>Candidatus Methanomethylicus</taxon>
    </lineage>
</organism>
<accession>A0A7C3FB59</accession>
<proteinExistence type="predicted"/>
<dbReference type="Pfam" id="PF02629">
    <property type="entry name" value="CoA_binding"/>
    <property type="match status" value="1"/>
</dbReference>
<dbReference type="GO" id="GO:0006099">
    <property type="term" value="P:tricarboxylic acid cycle"/>
    <property type="evidence" value="ECO:0007669"/>
    <property type="project" value="UniProtKB-UniPathway"/>
</dbReference>
<dbReference type="PROSITE" id="PS01216">
    <property type="entry name" value="SUCCINYL_COA_LIG_1"/>
    <property type="match status" value="1"/>
</dbReference>
<dbReference type="Gene3D" id="3.40.50.720">
    <property type="entry name" value="NAD(P)-binding Rossmann-like Domain"/>
    <property type="match status" value="1"/>
</dbReference>
<dbReference type="InterPro" id="IPR016102">
    <property type="entry name" value="Succinyl-CoA_synth-like"/>
</dbReference>
<dbReference type="InterPro" id="IPR003781">
    <property type="entry name" value="CoA-bd"/>
</dbReference>
<dbReference type="InterPro" id="IPR017440">
    <property type="entry name" value="Cit_synth/succinyl-CoA_lig_AS"/>
</dbReference>
<dbReference type="PRINTS" id="PR01798">
    <property type="entry name" value="SCOASYNTHASE"/>
</dbReference>
<dbReference type="NCBIfam" id="NF004230">
    <property type="entry name" value="PRK05678.1"/>
    <property type="match status" value="1"/>
</dbReference>
<name>A0A7C3FB59_9CREN</name>
<sequence>MLPGNHGVLVQGLTGREGAFHAIQMMAYGTKITAGVTPGKGGTSFENIPVYDTVKEAIKAHPEIVCSVVFVPARYANDAILEAVDGGIKWVVAIPEGIPVKDTLYLVNYARLKGSKILGPNSPGFIVPGCMKVGIMPSDAFVPGRIGLVSRSGTLTYEVANALKKKGLGISVAIGVGGDAIVGVSLLEAIEIMELDDRTEVIIMLGEIGGSMEEEVAIAKSAGALKKPIIAYIAGIAAPQGKRMGHAGAILTEFGGSAQEKVKLLKSAGINTSESPMTIPDQVMKLTLNKNKGGV</sequence>
<protein>
    <submittedName>
        <fullName evidence="6">Succinate--CoA ligase subunit alpha</fullName>
        <ecNumber evidence="6">6.2.1.5</ecNumber>
    </submittedName>
</protein>
<keyword evidence="2 6" id="KW-0436">Ligase</keyword>
<dbReference type="Pfam" id="PF00549">
    <property type="entry name" value="Ligase_CoA"/>
    <property type="match status" value="1"/>
</dbReference>
<dbReference type="EMBL" id="DSTX01000011">
    <property type="protein sequence ID" value="HFK20907.1"/>
    <property type="molecule type" value="Genomic_DNA"/>
</dbReference>
<dbReference type="InterPro" id="IPR005810">
    <property type="entry name" value="CoA_lig_alpha"/>
</dbReference>
<gene>
    <name evidence="6" type="primary">sucD</name>
    <name evidence="6" type="ORF">ENS19_06450</name>
</gene>
<dbReference type="PROSITE" id="PS00399">
    <property type="entry name" value="SUCCINYL_COA_LIG_2"/>
    <property type="match status" value="1"/>
</dbReference>
<dbReference type="UniPathway" id="UPA00223">
    <property type="reaction ID" value="UER00999"/>
</dbReference>
<dbReference type="GO" id="GO:0004776">
    <property type="term" value="F:succinate-CoA ligase (GDP-forming) activity"/>
    <property type="evidence" value="ECO:0007669"/>
    <property type="project" value="TreeGrafter"/>
</dbReference>
<dbReference type="GO" id="GO:0004775">
    <property type="term" value="F:succinate-CoA ligase (ADP-forming) activity"/>
    <property type="evidence" value="ECO:0007669"/>
    <property type="project" value="UniProtKB-EC"/>
</dbReference>
<evidence type="ECO:0000256" key="3">
    <source>
        <dbReference type="ARBA" id="ARBA00022741"/>
    </source>
</evidence>
<keyword evidence="1" id="KW-0816">Tricarboxylic acid cycle</keyword>
<dbReference type="SUPFAM" id="SSF51735">
    <property type="entry name" value="NAD(P)-binding Rossmann-fold domains"/>
    <property type="match status" value="1"/>
</dbReference>
<evidence type="ECO:0000256" key="2">
    <source>
        <dbReference type="ARBA" id="ARBA00022598"/>
    </source>
</evidence>
<dbReference type="GO" id="GO:0009361">
    <property type="term" value="C:succinate-CoA ligase complex (ADP-forming)"/>
    <property type="evidence" value="ECO:0007669"/>
    <property type="project" value="TreeGrafter"/>
</dbReference>
<feature type="active site" description="Tele-phosphohistidine intermediate" evidence="4">
    <location>
        <position position="246"/>
    </location>
</feature>
<dbReference type="AlphaFoldDB" id="A0A7C3FB59"/>
<dbReference type="InterPro" id="IPR036291">
    <property type="entry name" value="NAD(P)-bd_dom_sf"/>
</dbReference>
<dbReference type="InterPro" id="IPR033847">
    <property type="entry name" value="Citrt_syn/SCS-alpha_CS"/>
</dbReference>
<dbReference type="PANTHER" id="PTHR11117">
    <property type="entry name" value="SUCCINYL-COA LIGASE SUBUNIT ALPHA"/>
    <property type="match status" value="1"/>
</dbReference>
<dbReference type="EC" id="6.2.1.5" evidence="6"/>